<proteinExistence type="predicted"/>
<sequence length="240" mass="27594">MLLAGPTGQAQQPAHKPDLAVHTLPTDRNTAVPLRQPAPGRLREFREQRAFQYVEVKSEQSTWDLFWARLMHWLNEVLSTRGGKVVWEYGIYALLVVGLVFVVLKLMQVDLTRAFGRAPRTMPLPYDTTTEDIHGLDFDALLTEAEAVGNYRLAVRLGYLYVLKQLTDQGLIQWQPEKTNHDYLQELTAGQLRPVFRELTQQFEYVWYGEQQDLSLAHYTLAREVRVAFQRQLSTVAHAA</sequence>
<accession>A0ABY4F7Z3</accession>
<dbReference type="EMBL" id="CP095049">
    <property type="protein sequence ID" value="UOQ52792.1"/>
    <property type="molecule type" value="Genomic_DNA"/>
</dbReference>
<feature type="domain" description="Protein-glutamine gamma-glutamyltransferase-like C-terminal" evidence="2">
    <location>
        <begin position="159"/>
        <end position="223"/>
    </location>
</feature>
<evidence type="ECO:0000313" key="3">
    <source>
        <dbReference type="EMBL" id="UOQ52792.1"/>
    </source>
</evidence>
<keyword evidence="4" id="KW-1185">Reference proteome</keyword>
<keyword evidence="1" id="KW-1133">Transmembrane helix</keyword>
<gene>
    <name evidence="3" type="ORF">MUN80_23995</name>
</gene>
<evidence type="ECO:0000256" key="1">
    <source>
        <dbReference type="SAM" id="Phobius"/>
    </source>
</evidence>
<name>A0ABY4F7Z3_9BACT</name>
<dbReference type="Proteomes" id="UP000831785">
    <property type="component" value="Chromosome"/>
</dbReference>
<organism evidence="3 4">
    <name type="scientific">Hymenobacter cellulosivorans</name>
    <dbReference type="NCBI Taxonomy" id="2932249"/>
    <lineage>
        <taxon>Bacteria</taxon>
        <taxon>Pseudomonadati</taxon>
        <taxon>Bacteroidota</taxon>
        <taxon>Cytophagia</taxon>
        <taxon>Cytophagales</taxon>
        <taxon>Hymenobacteraceae</taxon>
        <taxon>Hymenobacter</taxon>
    </lineage>
</organism>
<evidence type="ECO:0000259" key="2">
    <source>
        <dbReference type="Pfam" id="PF13559"/>
    </source>
</evidence>
<keyword evidence="1" id="KW-0472">Membrane</keyword>
<reference evidence="3 4" key="1">
    <citation type="submission" date="2022-04" db="EMBL/GenBank/DDBJ databases">
        <title>Hymenobacter sp. isolated from the air.</title>
        <authorList>
            <person name="Won M."/>
            <person name="Lee C.-M."/>
            <person name="Woen H.-Y."/>
            <person name="Kwon S.-W."/>
        </authorList>
    </citation>
    <scope>NUCLEOTIDE SEQUENCE [LARGE SCALE GENOMIC DNA]</scope>
    <source>
        <strain evidence="4">5116 S-27</strain>
    </source>
</reference>
<evidence type="ECO:0000313" key="4">
    <source>
        <dbReference type="Proteomes" id="UP000831785"/>
    </source>
</evidence>
<dbReference type="RefSeq" id="WP_244717115.1">
    <property type="nucleotide sequence ID" value="NZ_CP095049.1"/>
</dbReference>
<feature type="transmembrane region" description="Helical" evidence="1">
    <location>
        <begin position="89"/>
        <end position="107"/>
    </location>
</feature>
<dbReference type="Pfam" id="PF13559">
    <property type="entry name" value="DUF4129"/>
    <property type="match status" value="1"/>
</dbReference>
<dbReference type="InterPro" id="IPR025403">
    <property type="entry name" value="TgpA-like_C"/>
</dbReference>
<protein>
    <submittedName>
        <fullName evidence="3">DUF4129 domain-containing protein</fullName>
    </submittedName>
</protein>
<keyword evidence="1" id="KW-0812">Transmembrane</keyword>